<comment type="function">
    <text evidence="7">Binds to the 23S rRNA.</text>
</comment>
<dbReference type="InterPro" id="IPR020069">
    <property type="entry name" value="Ribosomal_bL9_C"/>
</dbReference>
<comment type="similarity">
    <text evidence="1 7">Belongs to the bacterial ribosomal protein bL9 family.</text>
</comment>
<dbReference type="PROSITE" id="PS00651">
    <property type="entry name" value="RIBOSOMAL_L9"/>
    <property type="match status" value="1"/>
</dbReference>
<dbReference type="Gene3D" id="3.10.430.100">
    <property type="entry name" value="Ribosomal protein L9, C-terminal domain"/>
    <property type="match status" value="1"/>
</dbReference>
<dbReference type="GO" id="GO:0005840">
    <property type="term" value="C:ribosome"/>
    <property type="evidence" value="ECO:0007669"/>
    <property type="project" value="UniProtKB-KW"/>
</dbReference>
<dbReference type="InterPro" id="IPR000244">
    <property type="entry name" value="Ribosomal_bL9"/>
</dbReference>
<proteinExistence type="inferred from homology"/>
<keyword evidence="3 7" id="KW-0694">RNA-binding</keyword>
<evidence type="ECO:0000256" key="7">
    <source>
        <dbReference type="HAMAP-Rule" id="MF_00503"/>
    </source>
</evidence>
<dbReference type="GO" id="GO:0019843">
    <property type="term" value="F:rRNA binding"/>
    <property type="evidence" value="ECO:0007669"/>
    <property type="project" value="UniProtKB-UniRule"/>
</dbReference>
<protein>
    <recommendedName>
        <fullName evidence="6 7">Large ribosomal subunit protein bL9</fullName>
    </recommendedName>
</protein>
<evidence type="ECO:0000256" key="3">
    <source>
        <dbReference type="ARBA" id="ARBA00022884"/>
    </source>
</evidence>
<dbReference type="InterPro" id="IPR020070">
    <property type="entry name" value="Ribosomal_bL9_N"/>
</dbReference>
<dbReference type="Proteomes" id="UP000199758">
    <property type="component" value="Unassembled WGS sequence"/>
</dbReference>
<dbReference type="PANTHER" id="PTHR21368">
    <property type="entry name" value="50S RIBOSOMAL PROTEIN L9"/>
    <property type="match status" value="1"/>
</dbReference>
<evidence type="ECO:0000256" key="5">
    <source>
        <dbReference type="ARBA" id="ARBA00023274"/>
    </source>
</evidence>
<keyword evidence="5 7" id="KW-0687">Ribonucleoprotein</keyword>
<gene>
    <name evidence="7" type="primary">rplI</name>
    <name evidence="9" type="ORF">SAMN04488068_2491</name>
</gene>
<dbReference type="NCBIfam" id="TIGR00158">
    <property type="entry name" value="L9"/>
    <property type="match status" value="1"/>
</dbReference>
<evidence type="ECO:0000256" key="6">
    <source>
        <dbReference type="ARBA" id="ARBA00035292"/>
    </source>
</evidence>
<dbReference type="EMBL" id="FQWZ01000005">
    <property type="protein sequence ID" value="SHH08686.1"/>
    <property type="molecule type" value="Genomic_DNA"/>
</dbReference>
<dbReference type="GO" id="GO:0006412">
    <property type="term" value="P:translation"/>
    <property type="evidence" value="ECO:0007669"/>
    <property type="project" value="UniProtKB-UniRule"/>
</dbReference>
<dbReference type="AlphaFoldDB" id="A0A1M5Q464"/>
<dbReference type="Pfam" id="PF03948">
    <property type="entry name" value="Ribosomal_L9_C"/>
    <property type="match status" value="1"/>
</dbReference>
<evidence type="ECO:0000256" key="1">
    <source>
        <dbReference type="ARBA" id="ARBA00010605"/>
    </source>
</evidence>
<dbReference type="GO" id="GO:0003735">
    <property type="term" value="F:structural constituent of ribosome"/>
    <property type="evidence" value="ECO:0007669"/>
    <property type="project" value="InterPro"/>
</dbReference>
<dbReference type="InterPro" id="IPR009027">
    <property type="entry name" value="Ribosomal_bL9/RNase_H1_N"/>
</dbReference>
<keyword evidence="10" id="KW-1185">Reference proteome</keyword>
<evidence type="ECO:0000259" key="8">
    <source>
        <dbReference type="PROSITE" id="PS00651"/>
    </source>
</evidence>
<evidence type="ECO:0000313" key="10">
    <source>
        <dbReference type="Proteomes" id="UP000199758"/>
    </source>
</evidence>
<dbReference type="Pfam" id="PF01281">
    <property type="entry name" value="Ribosomal_L9_N"/>
    <property type="match status" value="1"/>
</dbReference>
<evidence type="ECO:0000256" key="2">
    <source>
        <dbReference type="ARBA" id="ARBA00022730"/>
    </source>
</evidence>
<dbReference type="SUPFAM" id="SSF55658">
    <property type="entry name" value="L9 N-domain-like"/>
    <property type="match status" value="1"/>
</dbReference>
<dbReference type="GO" id="GO:1990904">
    <property type="term" value="C:ribonucleoprotein complex"/>
    <property type="evidence" value="ECO:0007669"/>
    <property type="project" value="UniProtKB-KW"/>
</dbReference>
<dbReference type="HAMAP" id="MF_00503">
    <property type="entry name" value="Ribosomal_bL9"/>
    <property type="match status" value="1"/>
</dbReference>
<dbReference type="OrthoDB" id="9788336at2"/>
<dbReference type="RefSeq" id="WP_072897975.1">
    <property type="nucleotide sequence ID" value="NZ_FQWZ01000005.1"/>
</dbReference>
<accession>A0A1M5Q464</accession>
<dbReference type="InterPro" id="IPR036791">
    <property type="entry name" value="Ribosomal_bL9_C_sf"/>
</dbReference>
<dbReference type="InterPro" id="IPR020594">
    <property type="entry name" value="Ribosomal_bL9_bac/chp"/>
</dbReference>
<dbReference type="STRING" id="490188.SAMN04488068_2491"/>
<dbReference type="Gene3D" id="3.40.5.10">
    <property type="entry name" value="Ribosomal protein L9, N-terminal domain"/>
    <property type="match status" value="1"/>
</dbReference>
<organism evidence="9 10">
    <name type="scientific">Hydrocarboniphaga daqingensis</name>
    <dbReference type="NCBI Taxonomy" id="490188"/>
    <lineage>
        <taxon>Bacteria</taxon>
        <taxon>Pseudomonadati</taxon>
        <taxon>Pseudomonadota</taxon>
        <taxon>Gammaproteobacteria</taxon>
        <taxon>Nevskiales</taxon>
        <taxon>Nevskiaceae</taxon>
        <taxon>Hydrocarboniphaga</taxon>
    </lineage>
</organism>
<keyword evidence="4 7" id="KW-0689">Ribosomal protein</keyword>
<sequence>MNVILLERVKNLGDLGDTVKVTPGYGRNYLLPKGIALPATEGNRKVFETRKAELVKKSQDSLNAAKIRAEKIGGKSVTVKALAAEEGKLYGSVGPAEIVRAAEAAGIEVHKAELDLVDGPIRSIGSYDVIVRLHGEVETSLTVVVVEEKAA</sequence>
<name>A0A1M5Q464_9GAMM</name>
<reference evidence="9 10" key="1">
    <citation type="submission" date="2016-11" db="EMBL/GenBank/DDBJ databases">
        <authorList>
            <person name="Jaros S."/>
            <person name="Januszkiewicz K."/>
            <person name="Wedrychowicz H."/>
        </authorList>
    </citation>
    <scope>NUCLEOTIDE SEQUENCE [LARGE SCALE GENOMIC DNA]</scope>
    <source>
        <strain evidence="9 10">CGMCC 1.7049</strain>
    </source>
</reference>
<dbReference type="SUPFAM" id="SSF55653">
    <property type="entry name" value="Ribosomal protein L9 C-domain"/>
    <property type="match status" value="1"/>
</dbReference>
<dbReference type="InterPro" id="IPR036935">
    <property type="entry name" value="Ribosomal_bL9_N_sf"/>
</dbReference>
<evidence type="ECO:0000313" key="9">
    <source>
        <dbReference type="EMBL" id="SHH08686.1"/>
    </source>
</evidence>
<evidence type="ECO:0000256" key="4">
    <source>
        <dbReference type="ARBA" id="ARBA00022980"/>
    </source>
</evidence>
<keyword evidence="2 7" id="KW-0699">rRNA-binding</keyword>
<feature type="domain" description="Ribosomal protein L9" evidence="8">
    <location>
        <begin position="13"/>
        <end position="40"/>
    </location>
</feature>